<organism evidence="2 3">
    <name type="scientific">Petrimonas mucosa</name>
    <dbReference type="NCBI Taxonomy" id="1642646"/>
    <lineage>
        <taxon>Bacteria</taxon>
        <taxon>Pseudomonadati</taxon>
        <taxon>Bacteroidota</taxon>
        <taxon>Bacteroidia</taxon>
        <taxon>Bacteroidales</taxon>
        <taxon>Dysgonomonadaceae</taxon>
        <taxon>Petrimonas</taxon>
    </lineage>
</organism>
<dbReference type="GO" id="GO:0016787">
    <property type="term" value="F:hydrolase activity"/>
    <property type="evidence" value="ECO:0007669"/>
    <property type="project" value="InterPro"/>
</dbReference>
<accession>A0A1G4G6B2</accession>
<dbReference type="RefSeq" id="WP_071136634.1">
    <property type="nucleotide sequence ID" value="NZ_LT608328.1"/>
</dbReference>
<keyword evidence="2" id="KW-0808">Transferase</keyword>
<evidence type="ECO:0000313" key="3">
    <source>
        <dbReference type="Proteomes" id="UP000178485"/>
    </source>
</evidence>
<dbReference type="InterPro" id="IPR006680">
    <property type="entry name" value="Amidohydro-rel"/>
</dbReference>
<evidence type="ECO:0000313" key="2">
    <source>
        <dbReference type="EMBL" id="SCM57268.1"/>
    </source>
</evidence>
<feature type="domain" description="Amidohydrolase-related" evidence="1">
    <location>
        <begin position="28"/>
        <end position="345"/>
    </location>
</feature>
<dbReference type="GO" id="GO:0008483">
    <property type="term" value="F:transaminase activity"/>
    <property type="evidence" value="ECO:0007669"/>
    <property type="project" value="UniProtKB-KW"/>
</dbReference>
<dbReference type="Gene3D" id="3.20.20.140">
    <property type="entry name" value="Metal-dependent hydrolases"/>
    <property type="match status" value="1"/>
</dbReference>
<dbReference type="AlphaFoldDB" id="A0A1G4G6B2"/>
<keyword evidence="2" id="KW-0032">Aminotransferase</keyword>
<proteinExistence type="predicted"/>
<dbReference type="EMBL" id="LT608328">
    <property type="protein sequence ID" value="SCM57268.1"/>
    <property type="molecule type" value="Genomic_DNA"/>
</dbReference>
<dbReference type="Pfam" id="PF04909">
    <property type="entry name" value="Amidohydro_2"/>
    <property type="match status" value="1"/>
</dbReference>
<name>A0A1G4G6B2_9BACT</name>
<dbReference type="Proteomes" id="UP000178485">
    <property type="component" value="Chromosome i"/>
</dbReference>
<sequence length="347" mass="40362">MKKVIEIKNVDINLYHSIIKNFLPEDIIDIHTHVFIKEHHLINQENNARLARWPERVAEENPIEDLIETYQLMFPGKKVSPLIFAYPMNLKYIELANKYIENCCRNNSQCYGLLLTKPEWDEFFLEEQLLSGGFYGTKVYLNFAPQGIPKNEISIFDFLPHHQLTLLNKRGMIVMLHIPRDNRLKDPINLMQIIEIEKKYPDIKLIIAHVGRAYCREDIGNAFEVLSVTNNVLFDFSANTNQSVFEHLIKSVGVKRILFGSDLPITRMRMKRICESGTYINIIPKGLYGDISDDKHMREVEGEEAGQLSFFLFEEIMAFQKAAVATHLKDNDIEDIFFNNARRILSI</sequence>
<dbReference type="SUPFAM" id="SSF51556">
    <property type="entry name" value="Metallo-dependent hydrolases"/>
    <property type="match status" value="1"/>
</dbReference>
<reference evidence="2 3" key="1">
    <citation type="submission" date="2016-08" db="EMBL/GenBank/DDBJ databases">
        <authorList>
            <person name="Seilhamer J.J."/>
        </authorList>
    </citation>
    <scope>NUCLEOTIDE SEQUENCE [LARGE SCALE GENOMIC DNA]</scope>
    <source>
        <strain evidence="2">ING2-E5A</strain>
    </source>
</reference>
<gene>
    <name evidence="2" type="ORF">ING2E5A_1259</name>
</gene>
<protein>
    <submittedName>
        <fullName evidence="2">Aminotransferase class-III</fullName>
    </submittedName>
</protein>
<dbReference type="KEGG" id="pmuc:ING2E5A_1259"/>
<dbReference type="STRING" id="1642646.ING2E5A_1259"/>
<keyword evidence="3" id="KW-1185">Reference proteome</keyword>
<evidence type="ECO:0000259" key="1">
    <source>
        <dbReference type="Pfam" id="PF04909"/>
    </source>
</evidence>
<dbReference type="InterPro" id="IPR032466">
    <property type="entry name" value="Metal_Hydrolase"/>
</dbReference>